<dbReference type="Pfam" id="PF08241">
    <property type="entry name" value="Methyltransf_11"/>
    <property type="match status" value="1"/>
</dbReference>
<dbReference type="Gene3D" id="3.40.50.150">
    <property type="entry name" value="Vaccinia Virus protein VP39"/>
    <property type="match status" value="1"/>
</dbReference>
<keyword evidence="8" id="KW-0539">Nucleus</keyword>
<dbReference type="InterPro" id="IPR022238">
    <property type="entry name" value="Bud23_C"/>
</dbReference>
<evidence type="ECO:0000259" key="10">
    <source>
        <dbReference type="Pfam" id="PF08241"/>
    </source>
</evidence>
<evidence type="ECO:0000256" key="5">
    <source>
        <dbReference type="ARBA" id="ARBA00022603"/>
    </source>
</evidence>
<dbReference type="InterPro" id="IPR013216">
    <property type="entry name" value="Methyltransf_11"/>
</dbReference>
<keyword evidence="7" id="KW-0949">S-adenosyl-L-methionine</keyword>
<dbReference type="InterPro" id="IPR029063">
    <property type="entry name" value="SAM-dependent_MTases_sf"/>
</dbReference>
<accession>A0ABQ5K7J8</accession>
<feature type="domain" description="18S rRNA (guanine(1575)-N(7))-methyltransferase Bud23 C-terminal" evidence="11">
    <location>
        <begin position="222"/>
        <end position="282"/>
    </location>
</feature>
<keyword evidence="4" id="KW-0963">Cytoplasm</keyword>
<gene>
    <name evidence="12" type="ORF">ADUPG1_013409</name>
</gene>
<feature type="region of interest" description="Disordered" evidence="9">
    <location>
        <begin position="219"/>
        <end position="286"/>
    </location>
</feature>
<dbReference type="PANTHER" id="PTHR12734:SF0">
    <property type="entry name" value="18S RRNA (GUANINE-N(7))-METHYLTRANSFERASE-RELATED"/>
    <property type="match status" value="1"/>
</dbReference>
<keyword evidence="13" id="KW-1185">Reference proteome</keyword>
<feature type="domain" description="Methyltransferase type 11" evidence="10">
    <location>
        <begin position="53"/>
        <end position="159"/>
    </location>
</feature>
<evidence type="ECO:0000256" key="2">
    <source>
        <dbReference type="ARBA" id="ARBA00004496"/>
    </source>
</evidence>
<dbReference type="Proteomes" id="UP001057375">
    <property type="component" value="Unassembled WGS sequence"/>
</dbReference>
<dbReference type="SUPFAM" id="SSF53335">
    <property type="entry name" value="S-adenosyl-L-methionine-dependent methyltransferases"/>
    <property type="match status" value="1"/>
</dbReference>
<evidence type="ECO:0000256" key="3">
    <source>
        <dbReference type="ARBA" id="ARBA00005547"/>
    </source>
</evidence>
<organism evidence="12 13">
    <name type="scientific">Aduncisulcus paluster</name>
    <dbReference type="NCBI Taxonomy" id="2918883"/>
    <lineage>
        <taxon>Eukaryota</taxon>
        <taxon>Metamonada</taxon>
        <taxon>Carpediemonas-like organisms</taxon>
        <taxon>Aduncisulcus</taxon>
    </lineage>
</organism>
<evidence type="ECO:0000256" key="8">
    <source>
        <dbReference type="ARBA" id="ARBA00023242"/>
    </source>
</evidence>
<dbReference type="InterPro" id="IPR039769">
    <property type="entry name" value="Bud23-like"/>
</dbReference>
<comment type="similarity">
    <text evidence="3">Belongs to the class I-like SAM-binding methyltransferase superfamily. BUD23/WBSCR22 family.</text>
</comment>
<evidence type="ECO:0000313" key="12">
    <source>
        <dbReference type="EMBL" id="GKT26586.1"/>
    </source>
</evidence>
<dbReference type="Pfam" id="PF12589">
    <property type="entry name" value="WBS_methylT"/>
    <property type="match status" value="1"/>
</dbReference>
<dbReference type="CDD" id="cd02440">
    <property type="entry name" value="AdoMet_MTases"/>
    <property type="match status" value="1"/>
</dbReference>
<reference evidence="12" key="1">
    <citation type="submission" date="2022-03" db="EMBL/GenBank/DDBJ databases">
        <title>Draft genome sequence of Aduncisulcus paluster, a free-living microaerophilic Fornicata.</title>
        <authorList>
            <person name="Yuyama I."/>
            <person name="Kume K."/>
            <person name="Tamura T."/>
            <person name="Inagaki Y."/>
            <person name="Hashimoto T."/>
        </authorList>
    </citation>
    <scope>NUCLEOTIDE SEQUENCE</scope>
    <source>
        <strain evidence="12">NY0171</strain>
    </source>
</reference>
<evidence type="ECO:0000313" key="13">
    <source>
        <dbReference type="Proteomes" id="UP001057375"/>
    </source>
</evidence>
<evidence type="ECO:0000259" key="11">
    <source>
        <dbReference type="Pfam" id="PF12589"/>
    </source>
</evidence>
<name>A0ABQ5K7J8_9EUKA</name>
<dbReference type="EMBL" id="BQXS01012665">
    <property type="protein sequence ID" value="GKT26586.1"/>
    <property type="molecule type" value="Genomic_DNA"/>
</dbReference>
<keyword evidence="6" id="KW-0808">Transferase</keyword>
<dbReference type="PANTHER" id="PTHR12734">
    <property type="entry name" value="METHYLTRANSFERASE-RELATED"/>
    <property type="match status" value="1"/>
</dbReference>
<comment type="subcellular location">
    <subcellularLocation>
        <location evidence="2">Cytoplasm</location>
    </subcellularLocation>
    <subcellularLocation>
        <location evidence="1">Nucleus</location>
    </subcellularLocation>
</comment>
<sequence length="286" mass="31891">MKRPEESGPPNLFYKGEEAKKYARNPHIRVVQHHLAERALELLALPERTCMLLDIGCGSGLSGEVIDAAGHMWVGVDISKDMLRIAKEREDPAPVKGDLMKLDIGTGVPFSTGVFDGAISISAVQWLCYSNATSEVPFQRLKRFFLSLYKSLTMGGRAVLQVYPKDNEQLEMMMAAARNAGFTGGVVTDYPSSTKARKTYLCLFAGVASHAVKLPEPKLSVEGQVEMHTERQTGRTGKRRSSGSSMAPEKGSKEWKFQKKKRQREQGREVTSDSKYSGRKRKSFRW</sequence>
<keyword evidence="5" id="KW-0489">Methyltransferase</keyword>
<feature type="compositionally biased region" description="Basic residues" evidence="9">
    <location>
        <begin position="277"/>
        <end position="286"/>
    </location>
</feature>
<evidence type="ECO:0000256" key="7">
    <source>
        <dbReference type="ARBA" id="ARBA00022691"/>
    </source>
</evidence>
<proteinExistence type="inferred from homology"/>
<evidence type="ECO:0000256" key="6">
    <source>
        <dbReference type="ARBA" id="ARBA00022679"/>
    </source>
</evidence>
<evidence type="ECO:0000256" key="9">
    <source>
        <dbReference type="SAM" id="MobiDB-lite"/>
    </source>
</evidence>
<evidence type="ECO:0000256" key="4">
    <source>
        <dbReference type="ARBA" id="ARBA00022490"/>
    </source>
</evidence>
<evidence type="ECO:0000256" key="1">
    <source>
        <dbReference type="ARBA" id="ARBA00004123"/>
    </source>
</evidence>
<protein>
    <submittedName>
        <fullName evidence="12">Probable 18S rRNA (Guanine-N(7))-methyltransferase</fullName>
    </submittedName>
</protein>
<comment type="caution">
    <text evidence="12">The sequence shown here is derived from an EMBL/GenBank/DDBJ whole genome shotgun (WGS) entry which is preliminary data.</text>
</comment>